<feature type="transmembrane region" description="Helical" evidence="1">
    <location>
        <begin position="111"/>
        <end position="130"/>
    </location>
</feature>
<accession>A0A2H0YTW2</accession>
<feature type="transmembrane region" description="Helical" evidence="1">
    <location>
        <begin position="79"/>
        <end position="99"/>
    </location>
</feature>
<keyword evidence="1" id="KW-0472">Membrane</keyword>
<proteinExistence type="predicted"/>
<organism evidence="2 3">
    <name type="scientific">Candidatus Kerfeldbacteria bacterium CG08_land_8_20_14_0_20_42_7</name>
    <dbReference type="NCBI Taxonomy" id="2014245"/>
    <lineage>
        <taxon>Bacteria</taxon>
        <taxon>Candidatus Kerfeldiibacteriota</taxon>
    </lineage>
</organism>
<gene>
    <name evidence="2" type="ORF">COT25_00535</name>
</gene>
<sequence length="139" mass="15821">MKCYFSFIGRYCTLTDIYAGFALSAILGYFFPHAQIPMFIVAAIPLGLMFTALALSLYHMKSRPASRVDFNMLKPLDHVLKSGWPFAILFVAWAIVRVVLPQPNAVTRHNLYPAVALITIFMVYAPWVYYHFEVKPARA</sequence>
<dbReference type="Proteomes" id="UP000228711">
    <property type="component" value="Unassembled WGS sequence"/>
</dbReference>
<dbReference type="EMBL" id="PEXV01000018">
    <property type="protein sequence ID" value="PIS41917.1"/>
    <property type="molecule type" value="Genomic_DNA"/>
</dbReference>
<feature type="transmembrane region" description="Helical" evidence="1">
    <location>
        <begin position="37"/>
        <end position="58"/>
    </location>
</feature>
<dbReference type="AlphaFoldDB" id="A0A2H0YTW2"/>
<evidence type="ECO:0000256" key="1">
    <source>
        <dbReference type="SAM" id="Phobius"/>
    </source>
</evidence>
<evidence type="ECO:0000313" key="2">
    <source>
        <dbReference type="EMBL" id="PIS41917.1"/>
    </source>
</evidence>
<protein>
    <submittedName>
        <fullName evidence="2">Uncharacterized protein</fullName>
    </submittedName>
</protein>
<name>A0A2H0YTW2_9BACT</name>
<keyword evidence="1" id="KW-0812">Transmembrane</keyword>
<keyword evidence="1" id="KW-1133">Transmembrane helix</keyword>
<evidence type="ECO:0000313" key="3">
    <source>
        <dbReference type="Proteomes" id="UP000228711"/>
    </source>
</evidence>
<comment type="caution">
    <text evidence="2">The sequence shown here is derived from an EMBL/GenBank/DDBJ whole genome shotgun (WGS) entry which is preliminary data.</text>
</comment>
<reference evidence="3" key="1">
    <citation type="submission" date="2017-09" db="EMBL/GenBank/DDBJ databases">
        <title>Depth-based differentiation of microbial function through sediment-hosted aquifers and enrichment of novel symbionts in the deep terrestrial subsurface.</title>
        <authorList>
            <person name="Probst A.J."/>
            <person name="Ladd B."/>
            <person name="Jarett J.K."/>
            <person name="Geller-Mcgrath D.E."/>
            <person name="Sieber C.M.K."/>
            <person name="Emerson J.B."/>
            <person name="Anantharaman K."/>
            <person name="Thomas B.C."/>
            <person name="Malmstrom R."/>
            <person name="Stieglmeier M."/>
            <person name="Klingl A."/>
            <person name="Woyke T."/>
            <person name="Ryan C.M."/>
            <person name="Banfield J.F."/>
        </authorList>
    </citation>
    <scope>NUCLEOTIDE SEQUENCE [LARGE SCALE GENOMIC DNA]</scope>
</reference>
<feature type="transmembrane region" description="Helical" evidence="1">
    <location>
        <begin position="12"/>
        <end position="31"/>
    </location>
</feature>